<dbReference type="AlphaFoldDB" id="A0A8C8ZN52"/>
<keyword evidence="4" id="KW-1185">Reference proteome</keyword>
<dbReference type="PANTHER" id="PTHR14096">
    <property type="entry name" value="APOLIPOPROTEIN L"/>
    <property type="match status" value="1"/>
</dbReference>
<dbReference type="GO" id="GO:0016020">
    <property type="term" value="C:membrane"/>
    <property type="evidence" value="ECO:0007669"/>
    <property type="project" value="TreeGrafter"/>
</dbReference>
<accession>A0A8C8ZN52</accession>
<evidence type="ECO:0000256" key="2">
    <source>
        <dbReference type="SAM" id="Coils"/>
    </source>
</evidence>
<evidence type="ECO:0000313" key="4">
    <source>
        <dbReference type="Proteomes" id="UP000694414"/>
    </source>
</evidence>
<reference evidence="3" key="2">
    <citation type="submission" date="2025-09" db="UniProtKB">
        <authorList>
            <consortium name="Ensembl"/>
        </authorList>
    </citation>
    <scope>IDENTIFICATION</scope>
</reference>
<sequence length="336" mass="37144">MNPCNSFMEDVLEYFQDTVNRKYRHLLLTDGEAWEGLVAKADLSRDEADTLREALKELAADMTTEDKDMLQKDLQERKMFWNKFPQVKMLFEEHIRKLHTLADEVDKVHRDCTISHVVASSTGIASGILTLLGLALAPVTAGVSLGLWATGLGLGTAAAVTNVSTHIVERSNTLLAKGHASSLLSTKVNMAEVGKEAVSENMPKVIPLIYRFYQDMESIAKTINAIKLAKASPRLAADANRHMTTGLMPAQGREPVQKAFAGTPLAMTKEDRIVGAATAFEYILKEMFSVMENSQHLQEGAKAELAAELRQQAQVLEEQLEELTQLYDSLQWGQAQ</sequence>
<dbReference type="GeneTree" id="ENSGT01030000234599"/>
<dbReference type="GO" id="GO:0005576">
    <property type="term" value="C:extracellular region"/>
    <property type="evidence" value="ECO:0007669"/>
    <property type="project" value="InterPro"/>
</dbReference>
<organism evidence="3 4">
    <name type="scientific">Prolemur simus</name>
    <name type="common">Greater bamboo lemur</name>
    <name type="synonym">Hapalemur simus</name>
    <dbReference type="NCBI Taxonomy" id="1328070"/>
    <lineage>
        <taxon>Eukaryota</taxon>
        <taxon>Metazoa</taxon>
        <taxon>Chordata</taxon>
        <taxon>Craniata</taxon>
        <taxon>Vertebrata</taxon>
        <taxon>Euteleostomi</taxon>
        <taxon>Mammalia</taxon>
        <taxon>Eutheria</taxon>
        <taxon>Euarchontoglires</taxon>
        <taxon>Primates</taxon>
        <taxon>Strepsirrhini</taxon>
        <taxon>Lemuriformes</taxon>
        <taxon>Lemuridae</taxon>
        <taxon>Prolemur</taxon>
    </lineage>
</organism>
<dbReference type="Proteomes" id="UP000694414">
    <property type="component" value="Unplaced"/>
</dbReference>
<dbReference type="GO" id="GO:0008289">
    <property type="term" value="F:lipid binding"/>
    <property type="evidence" value="ECO:0007669"/>
    <property type="project" value="InterPro"/>
</dbReference>
<name>A0A8C8ZN52_PROSS</name>
<dbReference type="PANTHER" id="PTHR14096:SF27">
    <property type="entry name" value="APOLIPOPROTEIN L2"/>
    <property type="match status" value="1"/>
</dbReference>
<evidence type="ECO:0000313" key="3">
    <source>
        <dbReference type="Ensembl" id="ENSPSMP00000019979.1"/>
    </source>
</evidence>
<comment type="similarity">
    <text evidence="1">Belongs to the apolipoprotein L family.</text>
</comment>
<dbReference type="Ensembl" id="ENSPSMT00000023163.1">
    <property type="protein sequence ID" value="ENSPSMP00000019979.1"/>
    <property type="gene ID" value="ENSPSMG00000014122.1"/>
</dbReference>
<dbReference type="GO" id="GO:0006869">
    <property type="term" value="P:lipid transport"/>
    <property type="evidence" value="ECO:0007669"/>
    <property type="project" value="InterPro"/>
</dbReference>
<dbReference type="GO" id="GO:0042157">
    <property type="term" value="P:lipoprotein metabolic process"/>
    <property type="evidence" value="ECO:0007669"/>
    <property type="project" value="InterPro"/>
</dbReference>
<proteinExistence type="inferred from homology"/>
<evidence type="ECO:0000256" key="1">
    <source>
        <dbReference type="ARBA" id="ARBA00010090"/>
    </source>
</evidence>
<protein>
    <submittedName>
        <fullName evidence="3">Uncharacterized protein</fullName>
    </submittedName>
</protein>
<keyword evidence="2" id="KW-0175">Coiled coil</keyword>
<dbReference type="InterPro" id="IPR008405">
    <property type="entry name" value="ApoL"/>
</dbReference>
<feature type="coiled-coil region" evidence="2">
    <location>
        <begin position="302"/>
        <end position="333"/>
    </location>
</feature>
<dbReference type="Pfam" id="PF05461">
    <property type="entry name" value="ApoL"/>
    <property type="match status" value="1"/>
</dbReference>
<reference evidence="3" key="1">
    <citation type="submission" date="2025-08" db="UniProtKB">
        <authorList>
            <consortium name="Ensembl"/>
        </authorList>
    </citation>
    <scope>IDENTIFICATION</scope>
</reference>